<dbReference type="EMBL" id="JAYLAA010000050">
    <property type="protein sequence ID" value="MEC3877206.1"/>
    <property type="molecule type" value="Genomic_DNA"/>
</dbReference>
<name>A0ABU6HVY7_9FLAO</name>
<organism evidence="1 2">
    <name type="scientific">Chryseobacterium salviniae</name>
    <dbReference type="NCBI Taxonomy" id="3101750"/>
    <lineage>
        <taxon>Bacteria</taxon>
        <taxon>Pseudomonadati</taxon>
        <taxon>Bacteroidota</taxon>
        <taxon>Flavobacteriia</taxon>
        <taxon>Flavobacteriales</taxon>
        <taxon>Weeksellaceae</taxon>
        <taxon>Chryseobacterium group</taxon>
        <taxon>Chryseobacterium</taxon>
    </lineage>
</organism>
<dbReference type="Pfam" id="PF11316">
    <property type="entry name" value="Rhamno_transf"/>
    <property type="match status" value="1"/>
</dbReference>
<sequence length="284" mass="34499">MSQFVHIIMTRFNVPTRGWNETRSGYKPLTEEWLNDRFRLFRTYVLPSYKNQTNQNYVWLCFFDINTSEKFRKIIREIEEEYPVFRSVFVEDFDQMKTRVVEIIPQFFTSETKFVITSELDNDDMLHQDYIKTVQEHFKPVHDLVIDLRRGYQLTMFPRRKAIVTVYNAVVNPFVSLVENVDNFKTMLKERAHNSYRHYPDFSVEDSKEMYIQIIHQYNLMNVTFKHKAVHKVDFSEYGMTSETRFSIDRLNTWRHNITRIPFVMKLIIKKYLKIKILSNYETQ</sequence>
<evidence type="ECO:0000313" key="2">
    <source>
        <dbReference type="Proteomes" id="UP001348397"/>
    </source>
</evidence>
<comment type="caution">
    <text evidence="1">The sequence shown here is derived from an EMBL/GenBank/DDBJ whole genome shotgun (WGS) entry which is preliminary data.</text>
</comment>
<protein>
    <submittedName>
        <fullName evidence="1">Glycosyltransferase</fullName>
    </submittedName>
</protein>
<dbReference type="InterPro" id="IPR021466">
    <property type="entry name" value="Put_rhamnosyl_transferase"/>
</dbReference>
<dbReference type="Proteomes" id="UP001348397">
    <property type="component" value="Unassembled WGS sequence"/>
</dbReference>
<gene>
    <name evidence="1" type="ORF">SOP96_15940</name>
</gene>
<keyword evidence="2" id="KW-1185">Reference proteome</keyword>
<dbReference type="RefSeq" id="WP_326321889.1">
    <property type="nucleotide sequence ID" value="NZ_JAYLAA010000050.1"/>
</dbReference>
<evidence type="ECO:0000313" key="1">
    <source>
        <dbReference type="EMBL" id="MEC3877206.1"/>
    </source>
</evidence>
<accession>A0ABU6HVY7</accession>
<proteinExistence type="predicted"/>
<reference evidence="1 2" key="1">
    <citation type="submission" date="2024-01" db="EMBL/GenBank/DDBJ databases">
        <title>Chryseobacterium sp. T9W2-O.</title>
        <authorList>
            <person name="Maltman C."/>
        </authorList>
    </citation>
    <scope>NUCLEOTIDE SEQUENCE [LARGE SCALE GENOMIC DNA]</scope>
    <source>
        <strain evidence="1 2">T9W2-O</strain>
    </source>
</reference>